<keyword evidence="1" id="KW-0175">Coiled coil</keyword>
<feature type="coiled-coil region" evidence="1">
    <location>
        <begin position="232"/>
        <end position="259"/>
    </location>
</feature>
<reference evidence="2 3" key="1">
    <citation type="journal article" date="2023" name="G3 (Bethesda)">
        <title>A chromosome-level genome assembly of Zasmidium syzygii isolated from banana leaves.</title>
        <authorList>
            <person name="van Westerhoven A.C."/>
            <person name="Mehrabi R."/>
            <person name="Talebi R."/>
            <person name="Steentjes M.B.F."/>
            <person name="Corcolon B."/>
            <person name="Chong P.A."/>
            <person name="Kema G.H.J."/>
            <person name="Seidl M.F."/>
        </authorList>
    </citation>
    <scope>NUCLEOTIDE SEQUENCE [LARGE SCALE GENOMIC DNA]</scope>
    <source>
        <strain evidence="2 3">P124</strain>
    </source>
</reference>
<dbReference type="EMBL" id="JAXOVC010000004">
    <property type="protein sequence ID" value="KAK4503038.1"/>
    <property type="molecule type" value="Genomic_DNA"/>
</dbReference>
<name>A0ABR0EPK8_ZASCE</name>
<keyword evidence="3" id="KW-1185">Reference proteome</keyword>
<organism evidence="2 3">
    <name type="scientific">Zasmidium cellare</name>
    <name type="common">Wine cellar mold</name>
    <name type="synonym">Racodium cellare</name>
    <dbReference type="NCBI Taxonomy" id="395010"/>
    <lineage>
        <taxon>Eukaryota</taxon>
        <taxon>Fungi</taxon>
        <taxon>Dikarya</taxon>
        <taxon>Ascomycota</taxon>
        <taxon>Pezizomycotina</taxon>
        <taxon>Dothideomycetes</taxon>
        <taxon>Dothideomycetidae</taxon>
        <taxon>Mycosphaerellales</taxon>
        <taxon>Mycosphaerellaceae</taxon>
        <taxon>Zasmidium</taxon>
    </lineage>
</organism>
<evidence type="ECO:0000256" key="1">
    <source>
        <dbReference type="SAM" id="Coils"/>
    </source>
</evidence>
<accession>A0ABR0EPK8</accession>
<evidence type="ECO:0000313" key="3">
    <source>
        <dbReference type="Proteomes" id="UP001305779"/>
    </source>
</evidence>
<gene>
    <name evidence="2" type="ORF">PRZ48_006465</name>
</gene>
<comment type="caution">
    <text evidence="2">The sequence shown here is derived from an EMBL/GenBank/DDBJ whole genome shotgun (WGS) entry which is preliminary data.</text>
</comment>
<protein>
    <submittedName>
        <fullName evidence="2">Uncharacterized protein</fullName>
    </submittedName>
</protein>
<dbReference type="Proteomes" id="UP001305779">
    <property type="component" value="Unassembled WGS sequence"/>
</dbReference>
<proteinExistence type="predicted"/>
<sequence length="427" mass="50131">MQRFGMRPDYQDIFVKSLNGYEVQGCETLVQSIERTAMRTLTMETSLGDNLDKCNPQDQSPLYSKLPKEIRDLIFEFATAQYEDLNNPYKTNAFYCRPGHRGPLKTSTALLRTCRRIWLEANALPMKQSQKTFWLESDRGPPKNARWDFACDWTSLNKRNYHTLHLFTQKHMAERLFKNRDSISALMYNLRPKVLRVTWRHTDWFRWEDPLPLELNEGWIERALSSKLMQGVQRFELELETLTKNKAQLEAIVDRISKLQGSPIPSASDQNTATQLKVVDEPRVSHWTGPADINDVVETAHEGMDKLEYHVMILTWKAVPAAASDQEPSQEIGHDDWAPMRSRGYRFGGPQPPRMITHTVRLHLLQGGWQRRQFPFGNYLVRKDEMEMAERTEQQRRMQFCKMFADIDARKMEERWRAENSLLKFED</sequence>
<evidence type="ECO:0000313" key="2">
    <source>
        <dbReference type="EMBL" id="KAK4503038.1"/>
    </source>
</evidence>